<keyword evidence="12" id="KW-1185">Reference proteome</keyword>
<comment type="similarity">
    <text evidence="2">Belongs to the FliH family.</text>
</comment>
<evidence type="ECO:0000256" key="8">
    <source>
        <dbReference type="SAM" id="Coils"/>
    </source>
</evidence>
<dbReference type="SUPFAM" id="SSF160527">
    <property type="entry name" value="V-type ATPase subunit E-like"/>
    <property type="match status" value="1"/>
</dbReference>
<keyword evidence="8" id="KW-0175">Coiled coil</keyword>
<accession>A0A381DIN8</accession>
<evidence type="ECO:0000256" key="1">
    <source>
        <dbReference type="ARBA" id="ARBA00003041"/>
    </source>
</evidence>
<proteinExistence type="inferred from homology"/>
<dbReference type="OrthoDB" id="5347569at2"/>
<dbReference type="PANTHER" id="PTHR34982:SF1">
    <property type="entry name" value="FLAGELLAR ASSEMBLY PROTEIN FLIH"/>
    <property type="match status" value="1"/>
</dbReference>
<feature type="domain" description="Flagellar assembly protein FliH/Type III secretion system HrpE" evidence="10">
    <location>
        <begin position="153"/>
        <end position="269"/>
    </location>
</feature>
<dbReference type="GO" id="GO:0005829">
    <property type="term" value="C:cytosol"/>
    <property type="evidence" value="ECO:0007669"/>
    <property type="project" value="TreeGrafter"/>
</dbReference>
<keyword evidence="7" id="KW-1006">Bacterial flagellum protein export</keyword>
<dbReference type="AlphaFoldDB" id="A0A381DIN8"/>
<feature type="region of interest" description="Disordered" evidence="9">
    <location>
        <begin position="33"/>
        <end position="57"/>
    </location>
</feature>
<gene>
    <name evidence="11" type="primary">fliH</name>
    <name evidence="11" type="ORF">NCTC12475_00759</name>
</gene>
<dbReference type="GeneID" id="93091192"/>
<feature type="coiled-coil region" evidence="8">
    <location>
        <begin position="83"/>
        <end position="110"/>
    </location>
</feature>
<evidence type="ECO:0000313" key="11">
    <source>
        <dbReference type="EMBL" id="SUX10562.1"/>
    </source>
</evidence>
<organism evidence="11 12">
    <name type="scientific">Campylobacter sputorum subsp. sputorum</name>
    <dbReference type="NCBI Taxonomy" id="32024"/>
    <lineage>
        <taxon>Bacteria</taxon>
        <taxon>Pseudomonadati</taxon>
        <taxon>Campylobacterota</taxon>
        <taxon>Epsilonproteobacteria</taxon>
        <taxon>Campylobacterales</taxon>
        <taxon>Campylobacteraceae</taxon>
        <taxon>Campylobacter</taxon>
    </lineage>
</organism>
<keyword evidence="5" id="KW-1005">Bacterial flagellum biogenesis</keyword>
<evidence type="ECO:0000256" key="2">
    <source>
        <dbReference type="ARBA" id="ARBA00006602"/>
    </source>
</evidence>
<evidence type="ECO:0000256" key="6">
    <source>
        <dbReference type="ARBA" id="ARBA00022927"/>
    </source>
</evidence>
<keyword evidence="11" id="KW-0969">Cilium</keyword>
<evidence type="ECO:0000256" key="9">
    <source>
        <dbReference type="SAM" id="MobiDB-lite"/>
    </source>
</evidence>
<dbReference type="STRING" id="32024.GCA_000788295_01179"/>
<dbReference type="PANTHER" id="PTHR34982">
    <property type="entry name" value="YOP PROTEINS TRANSLOCATION PROTEIN L"/>
    <property type="match status" value="1"/>
</dbReference>
<keyword evidence="11" id="KW-0966">Cell projection</keyword>
<keyword evidence="11" id="KW-0282">Flagellum</keyword>
<evidence type="ECO:0000256" key="4">
    <source>
        <dbReference type="ARBA" id="ARBA00022448"/>
    </source>
</evidence>
<evidence type="ECO:0000256" key="7">
    <source>
        <dbReference type="ARBA" id="ARBA00023225"/>
    </source>
</evidence>
<evidence type="ECO:0000259" key="10">
    <source>
        <dbReference type="Pfam" id="PF02108"/>
    </source>
</evidence>
<keyword evidence="4" id="KW-0813">Transport</keyword>
<dbReference type="Proteomes" id="UP000254920">
    <property type="component" value="Unassembled WGS sequence"/>
</dbReference>
<feature type="compositionally biased region" description="Basic and acidic residues" evidence="9">
    <location>
        <begin position="33"/>
        <end position="42"/>
    </location>
</feature>
<protein>
    <recommendedName>
        <fullName evidence="3">Flagellar assembly protein FliH</fullName>
    </recommendedName>
</protein>
<dbReference type="GO" id="GO:0044781">
    <property type="term" value="P:bacterial-type flagellum organization"/>
    <property type="evidence" value="ECO:0007669"/>
    <property type="project" value="UniProtKB-KW"/>
</dbReference>
<dbReference type="InterPro" id="IPR018035">
    <property type="entry name" value="Flagellar_FliH/T3SS_HrpE"/>
</dbReference>
<dbReference type="InterPro" id="IPR051472">
    <property type="entry name" value="T3SS_Stator/FliH"/>
</dbReference>
<name>A0A381DIN8_9BACT</name>
<sequence>MISNTVISNSVAPSHNIESYRFKVIGSNLEEEQKTSNKKEENSENIAPIESKTIQNEEIVEVSSQTENTPKQNPLEEAHSSFIEELLKRTDELSGNIIKLQMQIENQEKEFEKRLDSEISRAKEDAQKEGYEKAKSEFDIKFDELNAKYLSSISKLESECQNLQNFLTTNENELSLAAIDIAKEVIQKEVNANSSVVAQNLAKALMKDIKDATHIELKVNPKDFELMQNLAKEDAKIKITSDDAISPGGVVLLSDVGNLDATLQNRLMNVKKIIGD</sequence>
<comment type="function">
    <text evidence="1">Needed for flagellar regrowth and assembly.</text>
</comment>
<dbReference type="EMBL" id="UFVD01000001">
    <property type="protein sequence ID" value="SUX10562.1"/>
    <property type="molecule type" value="Genomic_DNA"/>
</dbReference>
<evidence type="ECO:0000256" key="5">
    <source>
        <dbReference type="ARBA" id="ARBA00022795"/>
    </source>
</evidence>
<dbReference type="RefSeq" id="WP_089182955.1">
    <property type="nucleotide sequence ID" value="NZ_CP043427.1"/>
</dbReference>
<keyword evidence="6" id="KW-0653">Protein transport</keyword>
<evidence type="ECO:0000313" key="12">
    <source>
        <dbReference type="Proteomes" id="UP000254920"/>
    </source>
</evidence>
<dbReference type="NCBIfam" id="NF005196">
    <property type="entry name" value="PRK06669.1-1"/>
    <property type="match status" value="1"/>
</dbReference>
<evidence type="ECO:0000256" key="3">
    <source>
        <dbReference type="ARBA" id="ARBA00016507"/>
    </source>
</evidence>
<dbReference type="Pfam" id="PF02108">
    <property type="entry name" value="FliH"/>
    <property type="match status" value="1"/>
</dbReference>
<dbReference type="GO" id="GO:0015031">
    <property type="term" value="P:protein transport"/>
    <property type="evidence" value="ECO:0007669"/>
    <property type="project" value="UniProtKB-KW"/>
</dbReference>
<reference evidence="11 12" key="1">
    <citation type="submission" date="2018-06" db="EMBL/GenBank/DDBJ databases">
        <authorList>
            <consortium name="Pathogen Informatics"/>
            <person name="Doyle S."/>
        </authorList>
    </citation>
    <scope>NUCLEOTIDE SEQUENCE [LARGE SCALE GENOMIC DNA]</scope>
    <source>
        <strain evidence="11 12">NCTC12475</strain>
    </source>
</reference>